<keyword evidence="2" id="KW-0804">Transcription</keyword>
<evidence type="ECO:0000256" key="1">
    <source>
        <dbReference type="ARBA" id="ARBA00023015"/>
    </source>
</evidence>
<proteinExistence type="predicted"/>
<evidence type="ECO:0000313" key="6">
    <source>
        <dbReference type="EMBL" id="ELY60839.1"/>
    </source>
</evidence>
<dbReference type="PANTHER" id="PTHR34236">
    <property type="entry name" value="DIMETHYL SULFOXIDE REDUCTASE TRANSCRIPTIONAL ACTIVATOR"/>
    <property type="match status" value="1"/>
</dbReference>
<accession>L9XGH9</accession>
<dbReference type="OrthoDB" id="156233at2157"/>
<sequence length="225" mass="25997">MSVVAEFTIPADGFALEHTFEAVPDATVEIERLATHSREWVMPFLWVTSDDLEAVERALEDDPDVDGVRTLSVADGIGYFNVHWSERIQELIDLTVDQRGIMQEAEAKNGRWYLKLKFVDRTLLEEFQAYFRERDYTFELQRLHQGVEPKERRYDLTPGQHEVLTTAREMGYFEVPRETQIEELAAELDVSTNSVSQRLRRATDNLVRNSLTVSPPKRMSESASE</sequence>
<evidence type="ECO:0000256" key="3">
    <source>
        <dbReference type="SAM" id="MobiDB-lite"/>
    </source>
</evidence>
<evidence type="ECO:0000313" key="7">
    <source>
        <dbReference type="Proteomes" id="UP000011531"/>
    </source>
</evidence>
<dbReference type="Pfam" id="PF04967">
    <property type="entry name" value="HTH_10"/>
    <property type="match status" value="1"/>
</dbReference>
<dbReference type="Proteomes" id="UP000011531">
    <property type="component" value="Unassembled WGS sequence"/>
</dbReference>
<keyword evidence="1" id="KW-0805">Transcription regulation</keyword>
<protein>
    <submittedName>
        <fullName evidence="6">Bacterio-opsin activator HTH domain-containing protein</fullName>
    </submittedName>
</protein>
<dbReference type="RefSeq" id="WP_008422935.1">
    <property type="nucleotide sequence ID" value="NZ_AOIA01000092.1"/>
</dbReference>
<organism evidence="6 7">
    <name type="scientific">Natronococcus jeotgali DSM 18795</name>
    <dbReference type="NCBI Taxonomy" id="1227498"/>
    <lineage>
        <taxon>Archaea</taxon>
        <taxon>Methanobacteriati</taxon>
        <taxon>Methanobacteriota</taxon>
        <taxon>Stenosarchaea group</taxon>
        <taxon>Halobacteria</taxon>
        <taxon>Halobacteriales</taxon>
        <taxon>Natrialbaceae</taxon>
        <taxon>Natronococcus</taxon>
    </lineage>
</organism>
<dbReference type="InterPro" id="IPR007050">
    <property type="entry name" value="HTH_bacterioopsin"/>
</dbReference>
<name>L9XGH9_9EURY</name>
<dbReference type="PANTHER" id="PTHR34236:SF1">
    <property type="entry name" value="DIMETHYL SULFOXIDE REDUCTASE TRANSCRIPTIONAL ACTIVATOR"/>
    <property type="match status" value="1"/>
</dbReference>
<feature type="domain" description="HTH bat-type" evidence="4">
    <location>
        <begin position="156"/>
        <end position="207"/>
    </location>
</feature>
<reference evidence="6 7" key="1">
    <citation type="journal article" date="2014" name="PLoS Genet.">
        <title>Phylogenetically driven sequencing of extremely halophilic archaea reveals strategies for static and dynamic osmo-response.</title>
        <authorList>
            <person name="Becker E.A."/>
            <person name="Seitzer P.M."/>
            <person name="Tritt A."/>
            <person name="Larsen D."/>
            <person name="Krusor M."/>
            <person name="Yao A.I."/>
            <person name="Wu D."/>
            <person name="Madern D."/>
            <person name="Eisen J.A."/>
            <person name="Darling A.E."/>
            <person name="Facciotti M.T."/>
        </authorList>
    </citation>
    <scope>NUCLEOTIDE SEQUENCE [LARGE SCALE GENOMIC DNA]</scope>
    <source>
        <strain evidence="6 7">DSM 18795</strain>
    </source>
</reference>
<evidence type="ECO:0000256" key="2">
    <source>
        <dbReference type="ARBA" id="ARBA00023163"/>
    </source>
</evidence>
<evidence type="ECO:0000259" key="4">
    <source>
        <dbReference type="Pfam" id="PF04967"/>
    </source>
</evidence>
<gene>
    <name evidence="6" type="ORF">C492_10075</name>
</gene>
<dbReference type="EMBL" id="AOIA01000092">
    <property type="protein sequence ID" value="ELY60839.1"/>
    <property type="molecule type" value="Genomic_DNA"/>
</dbReference>
<comment type="caution">
    <text evidence="6">The sequence shown here is derived from an EMBL/GenBank/DDBJ whole genome shotgun (WGS) entry which is preliminary data.</text>
</comment>
<dbReference type="InterPro" id="IPR031803">
    <property type="entry name" value="BAT_GAF/HTH-assoc"/>
</dbReference>
<feature type="domain" description="Bacterioopsin transcriptional activator GAF and HTH associated" evidence="5">
    <location>
        <begin position="6"/>
        <end position="152"/>
    </location>
</feature>
<feature type="region of interest" description="Disordered" evidence="3">
    <location>
        <begin position="206"/>
        <end position="225"/>
    </location>
</feature>
<dbReference type="AlphaFoldDB" id="L9XGH9"/>
<dbReference type="Pfam" id="PF15915">
    <property type="entry name" value="BAT"/>
    <property type="match status" value="1"/>
</dbReference>
<keyword evidence="7" id="KW-1185">Reference proteome</keyword>
<evidence type="ECO:0000259" key="5">
    <source>
        <dbReference type="Pfam" id="PF15915"/>
    </source>
</evidence>